<dbReference type="Proteomes" id="UP000664109">
    <property type="component" value="Unassembled WGS sequence"/>
</dbReference>
<dbReference type="PANTHER" id="PTHR39335">
    <property type="entry name" value="BLL4220 PROTEIN"/>
    <property type="match status" value="1"/>
</dbReference>
<feature type="signal peptide" evidence="1">
    <location>
        <begin position="1"/>
        <end position="30"/>
    </location>
</feature>
<dbReference type="RefSeq" id="WP_205378710.1">
    <property type="nucleotide sequence ID" value="NZ_JAFEJA010000003.1"/>
</dbReference>
<dbReference type="PANTHER" id="PTHR39335:SF1">
    <property type="entry name" value="BLL4220 PROTEIN"/>
    <property type="match status" value="1"/>
</dbReference>
<name>A0ABS2V496_9ACTN</name>
<sequence>MKAFPITRRGVMRVSLPLGSAALLFLSACTSPSEPNKAEPATASAPATATVTVQVADSPVGQILVDGSGRALYGFTKDEPESQSACDADCIAVWPALTSSADVAAGNGLDAAKLGEIKFTEGAEQVTYGDWPLYYYVGDTSPGDVNGQGLDDEWFVIGVDGKLIKQMPN</sequence>
<keyword evidence="3" id="KW-1185">Reference proteome</keyword>
<keyword evidence="1" id="KW-0732">Signal</keyword>
<accession>A0ABS2V496</accession>
<evidence type="ECO:0000313" key="3">
    <source>
        <dbReference type="Proteomes" id="UP000664109"/>
    </source>
</evidence>
<evidence type="ECO:0000313" key="2">
    <source>
        <dbReference type="EMBL" id="MBM9624533.1"/>
    </source>
</evidence>
<proteinExistence type="predicted"/>
<dbReference type="PROSITE" id="PS51257">
    <property type="entry name" value="PROKAR_LIPOPROTEIN"/>
    <property type="match status" value="1"/>
</dbReference>
<gene>
    <name evidence="2" type="ORF">JE024_38995</name>
</gene>
<geneLocation type="plasmid" evidence="2">
    <name>unnamed1</name>
</geneLocation>
<evidence type="ECO:0008006" key="4">
    <source>
        <dbReference type="Google" id="ProtNLM"/>
    </source>
</evidence>
<evidence type="ECO:0000256" key="1">
    <source>
        <dbReference type="SAM" id="SignalP"/>
    </source>
</evidence>
<protein>
    <recommendedName>
        <fullName evidence="4">Lipoprotein</fullName>
    </recommendedName>
</protein>
<feature type="chain" id="PRO_5046581106" description="Lipoprotein" evidence="1">
    <location>
        <begin position="31"/>
        <end position="169"/>
    </location>
</feature>
<comment type="caution">
    <text evidence="2">The sequence shown here is derived from an EMBL/GenBank/DDBJ whole genome shotgun (WGS) entry which is preliminary data.</text>
</comment>
<dbReference type="Pfam" id="PF03640">
    <property type="entry name" value="Lipoprotein_15"/>
    <property type="match status" value="2"/>
</dbReference>
<organism evidence="2 3">
    <name type="scientific">Streptomyces zhihengii</name>
    <dbReference type="NCBI Taxonomy" id="1818004"/>
    <lineage>
        <taxon>Bacteria</taxon>
        <taxon>Bacillati</taxon>
        <taxon>Actinomycetota</taxon>
        <taxon>Actinomycetes</taxon>
        <taxon>Kitasatosporales</taxon>
        <taxon>Streptomycetaceae</taxon>
        <taxon>Streptomyces</taxon>
    </lineage>
</organism>
<dbReference type="InterPro" id="IPR005297">
    <property type="entry name" value="Lipoprotein_repeat"/>
</dbReference>
<dbReference type="EMBL" id="JAFEJA010000003">
    <property type="protein sequence ID" value="MBM9624533.1"/>
    <property type="molecule type" value="Genomic_DNA"/>
</dbReference>
<reference evidence="2 3" key="1">
    <citation type="journal article" date="2016" name="Arch. Microbiol.">
        <title>Streptomyces zhihengii sp. nov., isolated from rhizospheric soil of Psammosilene tunicoides.</title>
        <authorList>
            <person name="Huang M.J."/>
            <person name="Fei J.J."/>
            <person name="Salam N."/>
            <person name="Kim C.J."/>
            <person name="Hozzein W.N."/>
            <person name="Xiao M."/>
            <person name="Huang H.Q."/>
            <person name="Li W.J."/>
        </authorList>
    </citation>
    <scope>NUCLEOTIDE SEQUENCE [LARGE SCALE GENOMIC DNA]</scope>
    <source>
        <strain evidence="2 3">YIM T102</strain>
    </source>
</reference>
<keyword evidence="2" id="KW-0614">Plasmid</keyword>